<evidence type="ECO:0000313" key="2">
    <source>
        <dbReference type="Proteomes" id="UP000532247"/>
    </source>
</evidence>
<organism evidence="1 2">
    <name type="scientific">Vibrio alginolyticus</name>
    <dbReference type="NCBI Taxonomy" id="663"/>
    <lineage>
        <taxon>Bacteria</taxon>
        <taxon>Pseudomonadati</taxon>
        <taxon>Pseudomonadota</taxon>
        <taxon>Gammaproteobacteria</taxon>
        <taxon>Vibrionales</taxon>
        <taxon>Vibrionaceae</taxon>
        <taxon>Vibrio</taxon>
    </lineage>
</organism>
<accession>A0A7Y4B7X9</accession>
<protein>
    <submittedName>
        <fullName evidence="1">AbiV family abortive infection protein</fullName>
    </submittedName>
</protein>
<proteinExistence type="predicted"/>
<reference evidence="1 2" key="1">
    <citation type="submission" date="2019-09" db="EMBL/GenBank/DDBJ databases">
        <title>Draft genome sequencing and comparative genomics of hatchery-associated Vibrios.</title>
        <authorList>
            <person name="Kehlet-Delgado H."/>
            <person name="Mueller R.S."/>
        </authorList>
    </citation>
    <scope>NUCLEOTIDE SEQUENCE [LARGE SCALE GENOMIC DNA]</scope>
    <source>
        <strain evidence="1 2">081416A</strain>
    </source>
</reference>
<dbReference type="Pfam" id="PF18728">
    <property type="entry name" value="HEPN_AbiV"/>
    <property type="match status" value="1"/>
</dbReference>
<dbReference type="NCBIfam" id="TIGR04498">
    <property type="entry name" value="AbiV_defense"/>
    <property type="match status" value="1"/>
</dbReference>
<dbReference type="Proteomes" id="UP000532247">
    <property type="component" value="Unassembled WGS sequence"/>
</dbReference>
<gene>
    <name evidence="1" type="ORF">F0254_25905</name>
</gene>
<comment type="caution">
    <text evidence="1">The sequence shown here is derived from an EMBL/GenBank/DDBJ whole genome shotgun (WGS) entry which is preliminary data.</text>
</comment>
<dbReference type="InterPro" id="IPR030987">
    <property type="entry name" value="AbiV"/>
</dbReference>
<name>A0A7Y4B7X9_VIBAL</name>
<dbReference type="AlphaFoldDB" id="A0A7Y4B7X9"/>
<evidence type="ECO:0000313" key="1">
    <source>
        <dbReference type="EMBL" id="NOI12218.1"/>
    </source>
</evidence>
<sequence length="229" mass="26426">MREFRYCVTHTLTGRYVFGGNLNQPKINNLKFDTIFDGAIKCLRNAQELCDEAEILHKHEKYARSFALSHFAREEFGKSFMLFRTLIDVAAGKKVDWKKLNRRFRDHKQKLASDAAVSTTLFGKEYRELGLPLEVLFGGVDFKNAQKNSCLYTDWDNGSFTLPSDTITEKQSERNLTIAIYRIAKLGPPLLELERLKNSSKQDLKVIYPDEMPESIDEYLDLLSSRVQT</sequence>
<dbReference type="EMBL" id="VTYF01000044">
    <property type="protein sequence ID" value="NOI12218.1"/>
    <property type="molecule type" value="Genomic_DNA"/>
</dbReference>